<dbReference type="EMBL" id="HF936600">
    <property type="protein sequence ID" value="CCX34667.1"/>
    <property type="molecule type" value="Genomic_DNA"/>
</dbReference>
<evidence type="ECO:0000313" key="2">
    <source>
        <dbReference type="Proteomes" id="UP000018144"/>
    </source>
</evidence>
<organism evidence="1 2">
    <name type="scientific">Pyronema omphalodes (strain CBS 100304)</name>
    <name type="common">Pyronema confluens</name>
    <dbReference type="NCBI Taxonomy" id="1076935"/>
    <lineage>
        <taxon>Eukaryota</taxon>
        <taxon>Fungi</taxon>
        <taxon>Dikarya</taxon>
        <taxon>Ascomycota</taxon>
        <taxon>Pezizomycotina</taxon>
        <taxon>Pezizomycetes</taxon>
        <taxon>Pezizales</taxon>
        <taxon>Pyronemataceae</taxon>
        <taxon>Pyronema</taxon>
    </lineage>
</organism>
<name>U4LVL4_PYROM</name>
<dbReference type="AlphaFoldDB" id="U4LVL4"/>
<protein>
    <submittedName>
        <fullName evidence="1">Uncharacterized protein</fullName>
    </submittedName>
</protein>
<keyword evidence="2" id="KW-1185">Reference proteome</keyword>
<reference evidence="1 2" key="1">
    <citation type="journal article" date="2013" name="PLoS Genet.">
        <title>The genome and development-dependent transcriptomes of Pyronema confluens: a window into fungal evolution.</title>
        <authorList>
            <person name="Traeger S."/>
            <person name="Altegoer F."/>
            <person name="Freitag M."/>
            <person name="Gabaldon T."/>
            <person name="Kempken F."/>
            <person name="Kumar A."/>
            <person name="Marcet-Houben M."/>
            <person name="Poggeler S."/>
            <person name="Stajich J.E."/>
            <person name="Nowrousian M."/>
        </authorList>
    </citation>
    <scope>NUCLEOTIDE SEQUENCE [LARGE SCALE GENOMIC DNA]</scope>
    <source>
        <strain evidence="2">CBS 100304</strain>
        <tissue evidence="1">Vegetative mycelium</tissue>
    </source>
</reference>
<dbReference type="Proteomes" id="UP000018144">
    <property type="component" value="Unassembled WGS sequence"/>
</dbReference>
<sequence>MIRTLTRDTNAEAVDHTIFFLFEYQLGMPTKTLVTRDSEYQNVGLRDFGTYILIMRWLYYWLKSDGMAGQIPCPNDPVRKTNFHVFSLLNIKQNPPAPSIFKAN</sequence>
<evidence type="ECO:0000313" key="1">
    <source>
        <dbReference type="EMBL" id="CCX34667.1"/>
    </source>
</evidence>
<accession>U4LVL4</accession>
<proteinExistence type="predicted"/>
<gene>
    <name evidence="1" type="ORF">PCON_04162</name>
</gene>